<dbReference type="InterPro" id="IPR029063">
    <property type="entry name" value="SAM-dependent_MTases_sf"/>
</dbReference>
<sequence>MQSGTPSTAGYGEDAEGLARRYEGVAFEVVHEEFLPWLPSAPSRVVDIGAGSGRDATALAARGHRVVAVEPTPELRRIGQRLHADAAIDWIDDTLPSLTGLRGPFDFMLLSAVWMHLDEQERVDAMRRLAGLVAPGGCVALSLRHGPVPAGRRMFAVSAAETMALAERFGLSTVHRSDEGPDCLSREGVSWSALVLRAERHAAPGTGR</sequence>
<dbReference type="GO" id="GO:0008168">
    <property type="term" value="F:methyltransferase activity"/>
    <property type="evidence" value="ECO:0007669"/>
    <property type="project" value="UniProtKB-ARBA"/>
</dbReference>
<dbReference type="CDD" id="cd02440">
    <property type="entry name" value="AdoMet_MTases"/>
    <property type="match status" value="1"/>
</dbReference>
<dbReference type="PANTHER" id="PTHR43861">
    <property type="entry name" value="TRANS-ACONITATE 2-METHYLTRANSFERASE-RELATED"/>
    <property type="match status" value="1"/>
</dbReference>
<evidence type="ECO:0000313" key="3">
    <source>
        <dbReference type="EMBL" id="RLV79076.1"/>
    </source>
</evidence>
<accession>A0A0A0NKR5</accession>
<proteinExistence type="predicted"/>
<dbReference type="eggNOG" id="COG0500">
    <property type="taxonomic scope" value="Bacteria"/>
</dbReference>
<dbReference type="GO" id="GO:0017000">
    <property type="term" value="P:antibiotic biosynthetic process"/>
    <property type="evidence" value="ECO:0007669"/>
    <property type="project" value="UniProtKB-ARBA"/>
</dbReference>
<dbReference type="KEGG" id="src:M271_31815"/>
<protein>
    <recommendedName>
        <fullName evidence="2">Methyltransferase domain-containing protein</fullName>
    </recommendedName>
</protein>
<reference evidence="3 4" key="1">
    <citation type="journal article" date="2018" name="J. Biol. Chem.">
        <title>Discovery of the actinoplanic acid pathway in Streptomyces rapamycinicus reveals a genetically conserved synergism with rapamycin.</title>
        <authorList>
            <person name="Mrak P."/>
            <person name="Krastel P."/>
            <person name="Pivk Lukancic P."/>
            <person name="Tao J."/>
            <person name="Pistorius D."/>
            <person name="Moore C.M."/>
        </authorList>
    </citation>
    <scope>NUCLEOTIDE SEQUENCE [LARGE SCALE GENOMIC DNA]</scope>
    <source>
        <strain evidence="3 4">NRRL 5491</strain>
    </source>
</reference>
<name>A0A0A0NKR5_STRRN</name>
<feature type="domain" description="Methyltransferase" evidence="2">
    <location>
        <begin position="45"/>
        <end position="137"/>
    </location>
</feature>
<gene>
    <name evidence="3" type="ORF">D3C57_111865</name>
</gene>
<dbReference type="EMBL" id="QYCY01000001">
    <property type="protein sequence ID" value="RLV79076.1"/>
    <property type="molecule type" value="Genomic_DNA"/>
</dbReference>
<dbReference type="AlphaFoldDB" id="A0A0A0NKR5"/>
<comment type="caution">
    <text evidence="3">The sequence shown here is derived from an EMBL/GenBank/DDBJ whole genome shotgun (WGS) entry which is preliminary data.</text>
</comment>
<evidence type="ECO:0000259" key="2">
    <source>
        <dbReference type="Pfam" id="PF13649"/>
    </source>
</evidence>
<evidence type="ECO:0000313" key="4">
    <source>
        <dbReference type="Proteomes" id="UP000281594"/>
    </source>
</evidence>
<dbReference type="SUPFAM" id="SSF53335">
    <property type="entry name" value="S-adenosyl-L-methionine-dependent methyltransferases"/>
    <property type="match status" value="1"/>
</dbReference>
<dbReference type="Proteomes" id="UP000281594">
    <property type="component" value="Unassembled WGS sequence"/>
</dbReference>
<dbReference type="STRING" id="1343740.M271_31815"/>
<evidence type="ECO:0000256" key="1">
    <source>
        <dbReference type="ARBA" id="ARBA00022679"/>
    </source>
</evidence>
<dbReference type="InterPro" id="IPR041698">
    <property type="entry name" value="Methyltransf_25"/>
</dbReference>
<keyword evidence="1" id="KW-0808">Transferase</keyword>
<dbReference type="HOGENOM" id="CLU_092062_0_0_11"/>
<dbReference type="Gene3D" id="3.40.50.150">
    <property type="entry name" value="Vaccinia Virus protein VP39"/>
    <property type="match status" value="1"/>
</dbReference>
<organism evidence="3 4">
    <name type="scientific">Streptomyces rapamycinicus (strain ATCC 29253 / DSM 41530 / NRRL 5491 / AYB-994)</name>
    <name type="common">Streptomyces hygroscopicus (strain ATCC 29253)</name>
    <dbReference type="NCBI Taxonomy" id="1343740"/>
    <lineage>
        <taxon>Bacteria</taxon>
        <taxon>Bacillati</taxon>
        <taxon>Actinomycetota</taxon>
        <taxon>Actinomycetes</taxon>
        <taxon>Kitasatosporales</taxon>
        <taxon>Streptomycetaceae</taxon>
        <taxon>Streptomyces</taxon>
        <taxon>Streptomyces violaceusniger group</taxon>
    </lineage>
</organism>
<dbReference type="Pfam" id="PF13649">
    <property type="entry name" value="Methyltransf_25"/>
    <property type="match status" value="1"/>
</dbReference>